<evidence type="ECO:0000313" key="3">
    <source>
        <dbReference type="Proteomes" id="UP000003195"/>
    </source>
</evidence>
<feature type="transmembrane region" description="Helical" evidence="1">
    <location>
        <begin position="254"/>
        <end position="274"/>
    </location>
</feature>
<keyword evidence="1" id="KW-1133">Transmembrane helix</keyword>
<accession>E2ZAF1</accession>
<keyword evidence="1" id="KW-0472">Membrane</keyword>
<keyword evidence="1" id="KW-0812">Transmembrane</keyword>
<organism evidence="2 3">
    <name type="scientific">Megasphaera micronuciformis F0359</name>
    <dbReference type="NCBI Taxonomy" id="706434"/>
    <lineage>
        <taxon>Bacteria</taxon>
        <taxon>Bacillati</taxon>
        <taxon>Bacillota</taxon>
        <taxon>Negativicutes</taxon>
        <taxon>Veillonellales</taxon>
        <taxon>Veillonellaceae</taxon>
        <taxon>Megasphaera</taxon>
    </lineage>
</organism>
<dbReference type="HOGENOM" id="CLU_056345_0_0_9"/>
<dbReference type="AlphaFoldDB" id="E2ZAF1"/>
<evidence type="ECO:0000313" key="2">
    <source>
        <dbReference type="EMBL" id="EFQ04662.1"/>
    </source>
</evidence>
<dbReference type="eggNOG" id="COG1715">
    <property type="taxonomic scope" value="Bacteria"/>
</dbReference>
<evidence type="ECO:0000256" key="1">
    <source>
        <dbReference type="SAM" id="Phobius"/>
    </source>
</evidence>
<dbReference type="Proteomes" id="UP000003195">
    <property type="component" value="Unassembled WGS sequence"/>
</dbReference>
<dbReference type="OrthoDB" id="2328079at2"/>
<gene>
    <name evidence="2" type="ORF">HMPREF9429_00407</name>
</gene>
<keyword evidence="3" id="KW-1185">Reference proteome</keyword>
<protein>
    <submittedName>
        <fullName evidence="2">Uncharacterized protein</fullName>
    </submittedName>
</protein>
<dbReference type="EMBL" id="AECS01000011">
    <property type="protein sequence ID" value="EFQ04662.1"/>
    <property type="molecule type" value="Genomic_DNA"/>
</dbReference>
<dbReference type="STRING" id="706434.HMPREF9429_00407"/>
<name>E2ZAF1_9FIRM</name>
<dbReference type="RefSeq" id="WP_006941232.1">
    <property type="nucleotide sequence ID" value="NZ_GL538185.1"/>
</dbReference>
<sequence length="353" mass="39795">MEASFNENPNCEFVVDYITNRKYWFVRTNGGEYYDEYLRKGFIAVGFNWIIDASLIKQAEKDNASKRALYEKIKAEAAEDDGKQIKPGLVVNQIKRFLLEMNPGDIVLIPSENSQYIAFGEITSDTYIINESELQENCCPFIKRRRVKWGKKLSRDSLDPYLFKAIYSHHVITDVSDSSSFINRSLSGMYVSGDKAHITFRVSTQEAVRLSDIQPLLYGFEEVAIAAHFPANIISEIEATELKINVQSPGPIEYIVTTVGLIGFLAITIAINMFRATSAAKKNGGTLSLKILWLSYKCKINKPNNSSHDISTEDLDKLIEKIANNPEALSKLDKMANAINKLDAKLPNEKEDQ</sequence>
<reference evidence="2 3" key="1">
    <citation type="submission" date="2010-08" db="EMBL/GenBank/DDBJ databases">
        <authorList>
            <person name="Weinstock G."/>
            <person name="Sodergren E."/>
            <person name="Clifton S."/>
            <person name="Fulton L."/>
            <person name="Fulton B."/>
            <person name="Courtney L."/>
            <person name="Fronick C."/>
            <person name="Harrison M."/>
            <person name="Strong C."/>
            <person name="Farmer C."/>
            <person name="Delahaunty K."/>
            <person name="Markovic C."/>
            <person name="Hall O."/>
            <person name="Minx P."/>
            <person name="Tomlinson C."/>
            <person name="Mitreva M."/>
            <person name="Hou S."/>
            <person name="Chen J."/>
            <person name="Wollam A."/>
            <person name="Pepin K.H."/>
            <person name="Johnson M."/>
            <person name="Bhonagiri V."/>
            <person name="Zhang X."/>
            <person name="Suruliraj S."/>
            <person name="Warren W."/>
            <person name="Chinwalla A."/>
            <person name="Mardis E.R."/>
            <person name="Wilson R.K."/>
        </authorList>
    </citation>
    <scope>NUCLEOTIDE SEQUENCE [LARGE SCALE GENOMIC DNA]</scope>
    <source>
        <strain evidence="2 3">F0359</strain>
    </source>
</reference>
<proteinExistence type="predicted"/>
<comment type="caution">
    <text evidence="2">The sequence shown here is derived from an EMBL/GenBank/DDBJ whole genome shotgun (WGS) entry which is preliminary data.</text>
</comment>